<dbReference type="GO" id="GO:0003955">
    <property type="term" value="F:NAD(P)H dehydrogenase (quinone) activity"/>
    <property type="evidence" value="ECO:0007669"/>
    <property type="project" value="TreeGrafter"/>
</dbReference>
<name>A0AB39L9J6_9MICC</name>
<dbReference type="PANTHER" id="PTHR42913:SF3">
    <property type="entry name" value="64 KDA MITOCHONDRIAL NADH DEHYDROGENASE (EUROFUNG)"/>
    <property type="match status" value="1"/>
</dbReference>
<keyword evidence="4" id="KW-0274">FAD</keyword>
<dbReference type="EC" id="1.6.5.-" evidence="7"/>
<gene>
    <name evidence="7" type="ORF">AB5L97_07715</name>
</gene>
<dbReference type="GO" id="GO:0019646">
    <property type="term" value="P:aerobic electron transport chain"/>
    <property type="evidence" value="ECO:0007669"/>
    <property type="project" value="TreeGrafter"/>
</dbReference>
<feature type="domain" description="FAD/NAD(P)-binding" evidence="6">
    <location>
        <begin position="11"/>
        <end position="282"/>
    </location>
</feature>
<dbReference type="PANTHER" id="PTHR42913">
    <property type="entry name" value="APOPTOSIS-INDUCING FACTOR 1"/>
    <property type="match status" value="1"/>
</dbReference>
<sequence length="402" mass="41662">MAENTGAANTRVVVIGGGYAGTMAANRLTRREGAAVTLINPRPQFVERIRLHQLVGGTHDAAHDFRDVLAEGVRLVLDSASRIDAAEHVVLLESGGTVEYDYLVYAVGSSGARPTVPGAADFAQPLSTLEDARRARAAVDAAPAAAAVTVVGAGPTGIETAAELAERGRTVTLVTGGVLAPYFHPGARRALAARLSRLGVEVLDGAGSRAAEVSRAVVRLEDGREVRSDVTLWTAGFAVPDLAVRSGLRTDAAGRLLTDETLTSADSPRIVAAGDSAAPSGVAYRMSCQAALPLGSHAADTVLARIAGATPREVAVGFVAQCVSTGRRAGLLQLASSDDHAKKSFVGGRSGAALKEAICWSTYQGLLLEAKHPGSVNWAFIRDGHRAGLLEASHRRYVARTA</sequence>
<dbReference type="AlphaFoldDB" id="A0AB39L9J6"/>
<dbReference type="InterPro" id="IPR051169">
    <property type="entry name" value="NADH-Q_oxidoreductase"/>
</dbReference>
<reference evidence="7" key="1">
    <citation type="submission" date="2024-07" db="EMBL/GenBank/DDBJ databases">
        <authorList>
            <person name="fu j."/>
        </authorList>
    </citation>
    <scope>NUCLEOTIDE SEQUENCE</scope>
    <source>
        <strain evidence="7">P10A9</strain>
    </source>
</reference>
<dbReference type="KEGG" id="spue:AB5L97_07715"/>
<organism evidence="7">
    <name type="scientific">Sinomonas puerhi</name>
    <dbReference type="NCBI Taxonomy" id="3238584"/>
    <lineage>
        <taxon>Bacteria</taxon>
        <taxon>Bacillati</taxon>
        <taxon>Actinomycetota</taxon>
        <taxon>Actinomycetes</taxon>
        <taxon>Micrococcales</taxon>
        <taxon>Micrococcaceae</taxon>
        <taxon>Sinomonas</taxon>
    </lineage>
</organism>
<comment type="similarity">
    <text evidence="2">Belongs to the NADH dehydrogenase family.</text>
</comment>
<dbReference type="Gene3D" id="3.50.50.100">
    <property type="match status" value="1"/>
</dbReference>
<evidence type="ECO:0000313" key="7">
    <source>
        <dbReference type="EMBL" id="XDP46869.1"/>
    </source>
</evidence>
<evidence type="ECO:0000256" key="1">
    <source>
        <dbReference type="ARBA" id="ARBA00001974"/>
    </source>
</evidence>
<dbReference type="Pfam" id="PF07992">
    <property type="entry name" value="Pyr_redox_2"/>
    <property type="match status" value="1"/>
</dbReference>
<keyword evidence="3" id="KW-0285">Flavoprotein</keyword>
<comment type="cofactor">
    <cofactor evidence="1">
        <name>FAD</name>
        <dbReference type="ChEBI" id="CHEBI:57692"/>
    </cofactor>
</comment>
<proteinExistence type="inferred from homology"/>
<accession>A0AB39L9J6</accession>
<dbReference type="InterPro" id="IPR023753">
    <property type="entry name" value="FAD/NAD-binding_dom"/>
</dbReference>
<evidence type="ECO:0000256" key="3">
    <source>
        <dbReference type="ARBA" id="ARBA00022630"/>
    </source>
</evidence>
<evidence type="ECO:0000256" key="2">
    <source>
        <dbReference type="ARBA" id="ARBA00005272"/>
    </source>
</evidence>
<dbReference type="PRINTS" id="PR00368">
    <property type="entry name" value="FADPNR"/>
</dbReference>
<keyword evidence="5 7" id="KW-0560">Oxidoreductase</keyword>
<evidence type="ECO:0000259" key="6">
    <source>
        <dbReference type="Pfam" id="PF07992"/>
    </source>
</evidence>
<dbReference type="InterPro" id="IPR036188">
    <property type="entry name" value="FAD/NAD-bd_sf"/>
</dbReference>
<evidence type="ECO:0000256" key="4">
    <source>
        <dbReference type="ARBA" id="ARBA00022827"/>
    </source>
</evidence>
<dbReference type="EMBL" id="CP163302">
    <property type="protein sequence ID" value="XDP46869.1"/>
    <property type="molecule type" value="Genomic_DNA"/>
</dbReference>
<dbReference type="SUPFAM" id="SSF51905">
    <property type="entry name" value="FAD/NAD(P)-binding domain"/>
    <property type="match status" value="1"/>
</dbReference>
<dbReference type="RefSeq" id="WP_369047083.1">
    <property type="nucleotide sequence ID" value="NZ_CP163302.1"/>
</dbReference>
<protein>
    <submittedName>
        <fullName evidence="7">NAD(P)/FAD-dependent oxidoreductase</fullName>
        <ecNumber evidence="7">1.6.5.-</ecNumber>
    </submittedName>
</protein>
<evidence type="ECO:0000256" key="5">
    <source>
        <dbReference type="ARBA" id="ARBA00023002"/>
    </source>
</evidence>